<reference evidence="2 3" key="1">
    <citation type="submission" date="2016-11" db="EMBL/GenBank/DDBJ databases">
        <authorList>
            <person name="Jaros S."/>
            <person name="Januszkiewicz K."/>
            <person name="Wedrychowicz H."/>
        </authorList>
    </citation>
    <scope>NUCLEOTIDE SEQUENCE [LARGE SCALE GENOMIC DNA]</scope>
    <source>
        <strain evidence="2 3">DSM 2631</strain>
    </source>
</reference>
<keyword evidence="1" id="KW-0812">Transmembrane</keyword>
<keyword evidence="1" id="KW-1133">Transmembrane helix</keyword>
<gene>
    <name evidence="2" type="ORF">SAMN05443638_11839</name>
</gene>
<evidence type="ECO:0000313" key="2">
    <source>
        <dbReference type="EMBL" id="SHE92918.1"/>
    </source>
</evidence>
<name>A0A1M4XHN6_9CLOT</name>
<organism evidence="2 3">
    <name type="scientific">Clostridium fallax</name>
    <dbReference type="NCBI Taxonomy" id="1533"/>
    <lineage>
        <taxon>Bacteria</taxon>
        <taxon>Bacillati</taxon>
        <taxon>Bacillota</taxon>
        <taxon>Clostridia</taxon>
        <taxon>Eubacteriales</taxon>
        <taxon>Clostridiaceae</taxon>
        <taxon>Clostridium</taxon>
    </lineage>
</organism>
<dbReference type="STRING" id="1533.SAMN05443638_11839"/>
<dbReference type="EMBL" id="FQVM01000018">
    <property type="protein sequence ID" value="SHE92918.1"/>
    <property type="molecule type" value="Genomic_DNA"/>
</dbReference>
<proteinExistence type="predicted"/>
<feature type="transmembrane region" description="Helical" evidence="1">
    <location>
        <begin position="12"/>
        <end position="35"/>
    </location>
</feature>
<protein>
    <submittedName>
        <fullName evidence="2">Uncharacterized protein</fullName>
    </submittedName>
</protein>
<dbReference type="Proteomes" id="UP000184035">
    <property type="component" value="Unassembled WGS sequence"/>
</dbReference>
<dbReference type="AlphaFoldDB" id="A0A1M4XHN6"/>
<evidence type="ECO:0000313" key="3">
    <source>
        <dbReference type="Proteomes" id="UP000184035"/>
    </source>
</evidence>
<keyword evidence="3" id="KW-1185">Reference proteome</keyword>
<accession>A0A1M4XHN6</accession>
<sequence length="36" mass="4378">MFEENRFKKHRKLFMLIINVIVAITIISLCIMMFAY</sequence>
<evidence type="ECO:0000256" key="1">
    <source>
        <dbReference type="SAM" id="Phobius"/>
    </source>
</evidence>
<keyword evidence="1" id="KW-0472">Membrane</keyword>